<name>A0A0A9FSQ0_ARUDO</name>
<dbReference type="AlphaFoldDB" id="A0A0A9FSQ0"/>
<accession>A0A0A9FSQ0</accession>
<keyword evidence="1" id="KW-0812">Transmembrane</keyword>
<dbReference type="EMBL" id="GBRH01184555">
    <property type="protein sequence ID" value="JAE13341.1"/>
    <property type="molecule type" value="Transcribed_RNA"/>
</dbReference>
<reference evidence="2" key="2">
    <citation type="journal article" date="2015" name="Data Brief">
        <title>Shoot transcriptome of the giant reed, Arundo donax.</title>
        <authorList>
            <person name="Barrero R.A."/>
            <person name="Guerrero F.D."/>
            <person name="Moolhuijzen P."/>
            <person name="Goolsby J.A."/>
            <person name="Tidwell J."/>
            <person name="Bellgard S.E."/>
            <person name="Bellgard M.I."/>
        </authorList>
    </citation>
    <scope>NUCLEOTIDE SEQUENCE</scope>
    <source>
        <tissue evidence="2">Shoot tissue taken approximately 20 cm above the soil surface</tissue>
    </source>
</reference>
<proteinExistence type="predicted"/>
<organism evidence="2">
    <name type="scientific">Arundo donax</name>
    <name type="common">Giant reed</name>
    <name type="synonym">Donax arundinaceus</name>
    <dbReference type="NCBI Taxonomy" id="35708"/>
    <lineage>
        <taxon>Eukaryota</taxon>
        <taxon>Viridiplantae</taxon>
        <taxon>Streptophyta</taxon>
        <taxon>Embryophyta</taxon>
        <taxon>Tracheophyta</taxon>
        <taxon>Spermatophyta</taxon>
        <taxon>Magnoliopsida</taxon>
        <taxon>Liliopsida</taxon>
        <taxon>Poales</taxon>
        <taxon>Poaceae</taxon>
        <taxon>PACMAD clade</taxon>
        <taxon>Arundinoideae</taxon>
        <taxon>Arundineae</taxon>
        <taxon>Arundo</taxon>
    </lineage>
</organism>
<reference evidence="2" key="1">
    <citation type="submission" date="2014-09" db="EMBL/GenBank/DDBJ databases">
        <authorList>
            <person name="Magalhaes I.L.F."/>
            <person name="Oliveira U."/>
            <person name="Santos F.R."/>
            <person name="Vidigal T.H.D.A."/>
            <person name="Brescovit A.D."/>
            <person name="Santos A.J."/>
        </authorList>
    </citation>
    <scope>NUCLEOTIDE SEQUENCE</scope>
    <source>
        <tissue evidence="2">Shoot tissue taken approximately 20 cm above the soil surface</tissue>
    </source>
</reference>
<evidence type="ECO:0000313" key="2">
    <source>
        <dbReference type="EMBL" id="JAE13341.1"/>
    </source>
</evidence>
<protein>
    <submittedName>
        <fullName evidence="2">Uncharacterized protein</fullName>
    </submittedName>
</protein>
<keyword evidence="1" id="KW-1133">Transmembrane helix</keyword>
<keyword evidence="1" id="KW-0472">Membrane</keyword>
<feature type="transmembrane region" description="Helical" evidence="1">
    <location>
        <begin position="6"/>
        <end position="27"/>
    </location>
</feature>
<sequence>MQQILLDLPYVAQQTFIIFLFCLIDYLRRQAW</sequence>
<evidence type="ECO:0000256" key="1">
    <source>
        <dbReference type="SAM" id="Phobius"/>
    </source>
</evidence>